<dbReference type="Gene3D" id="3.40.640.10">
    <property type="entry name" value="Type I PLP-dependent aspartate aminotransferase-like (Major domain)"/>
    <property type="match status" value="1"/>
</dbReference>
<sequence length="381" mass="40717">MPYFDYNATSPMVRVAREAWVAAQDEAWQNASSPHRAGVRVGLRLQAAREKLAVLLDCEAERIVFTGGATEGAHAIMQHLSEQLPLDARIGVSVTEHPAVLAAVGSYFESERVVRLPGTFGGTVALERVDQALAAGVKVIVLMAANNEVGFLQPWAEVARKCRAAGAMLVCDATQWLGKLAAGGLAEADWVIGSAHKFGGPKSVGFLLRPAAENGFSVRRGGAQERGQRGGTEDFPGIAAMVAALAEAEQSKVLLEDDRVRTRQAFEAEITRRLEGVRVLAPVVERLWNTVALVMPYAENHRWVAKLDKHDVQVSTGSACASGKEAPSHVLAGMGVAPEEARRVIRISAGWDTVPGDWQKLADALVAVADELKPPSNVVSV</sequence>
<dbReference type="PANTHER" id="PTHR11601:SF34">
    <property type="entry name" value="CYSTEINE DESULFURASE"/>
    <property type="match status" value="1"/>
</dbReference>
<evidence type="ECO:0000256" key="4">
    <source>
        <dbReference type="ARBA" id="ARBA00022723"/>
    </source>
</evidence>
<keyword evidence="11" id="KW-1185">Reference proteome</keyword>
<keyword evidence="3" id="KW-0808">Transferase</keyword>
<dbReference type="InterPro" id="IPR015421">
    <property type="entry name" value="PyrdxlP-dep_Trfase_major"/>
</dbReference>
<comment type="catalytic activity">
    <reaction evidence="8">
        <text>(sulfur carrier)-H + L-cysteine = (sulfur carrier)-SH + L-alanine</text>
        <dbReference type="Rhea" id="RHEA:43892"/>
        <dbReference type="Rhea" id="RHEA-COMP:14737"/>
        <dbReference type="Rhea" id="RHEA-COMP:14739"/>
        <dbReference type="ChEBI" id="CHEBI:29917"/>
        <dbReference type="ChEBI" id="CHEBI:35235"/>
        <dbReference type="ChEBI" id="CHEBI:57972"/>
        <dbReference type="ChEBI" id="CHEBI:64428"/>
        <dbReference type="EC" id="2.8.1.7"/>
    </reaction>
</comment>
<dbReference type="Proteomes" id="UP000738431">
    <property type="component" value="Chromosome"/>
</dbReference>
<reference evidence="10 11" key="1">
    <citation type="submission" date="2023-12" db="EMBL/GenBank/DDBJ databases">
        <title>Description of an unclassified Opitutus bacterium of Verrucomicrobiota.</title>
        <authorList>
            <person name="Zhang D.-F."/>
        </authorList>
    </citation>
    <scope>NUCLEOTIDE SEQUENCE [LARGE SCALE GENOMIC DNA]</scope>
    <source>
        <strain evidence="10 11">WL0086</strain>
    </source>
</reference>
<dbReference type="InterPro" id="IPR016454">
    <property type="entry name" value="Cysteine_dSase"/>
</dbReference>
<protein>
    <submittedName>
        <fullName evidence="10">Aminotransferase class V-fold PLP-dependent enzyme</fullName>
    </submittedName>
</protein>
<comment type="cofactor">
    <cofactor evidence="1">
        <name>pyridoxal 5'-phosphate</name>
        <dbReference type="ChEBI" id="CHEBI:597326"/>
    </cofactor>
</comment>
<dbReference type="InterPro" id="IPR015422">
    <property type="entry name" value="PyrdxlP-dep_Trfase_small"/>
</dbReference>
<name>A0ABZ1CDN9_9BACT</name>
<comment type="similarity">
    <text evidence="2">Belongs to the class-V pyridoxal-phosphate-dependent aminotransferase family. NifS/IscS subfamily.</text>
</comment>
<dbReference type="Gene3D" id="1.10.260.50">
    <property type="match status" value="1"/>
</dbReference>
<evidence type="ECO:0000259" key="9">
    <source>
        <dbReference type="Pfam" id="PF00266"/>
    </source>
</evidence>
<organism evidence="10 11">
    <name type="scientific">Actomonas aquatica</name>
    <dbReference type="NCBI Taxonomy" id="2866162"/>
    <lineage>
        <taxon>Bacteria</taxon>
        <taxon>Pseudomonadati</taxon>
        <taxon>Verrucomicrobiota</taxon>
        <taxon>Opitutia</taxon>
        <taxon>Opitutales</taxon>
        <taxon>Opitutaceae</taxon>
        <taxon>Actomonas</taxon>
    </lineage>
</organism>
<dbReference type="InterPro" id="IPR015424">
    <property type="entry name" value="PyrdxlP-dep_Trfase"/>
</dbReference>
<dbReference type="EMBL" id="CP139781">
    <property type="protein sequence ID" value="WRQ89348.1"/>
    <property type="molecule type" value="Genomic_DNA"/>
</dbReference>
<feature type="domain" description="Aminotransferase class V" evidence="9">
    <location>
        <begin position="3"/>
        <end position="350"/>
    </location>
</feature>
<evidence type="ECO:0000256" key="5">
    <source>
        <dbReference type="ARBA" id="ARBA00022898"/>
    </source>
</evidence>
<dbReference type="InterPro" id="IPR000192">
    <property type="entry name" value="Aminotrans_V_dom"/>
</dbReference>
<keyword evidence="6" id="KW-0408">Iron</keyword>
<evidence type="ECO:0000313" key="11">
    <source>
        <dbReference type="Proteomes" id="UP000738431"/>
    </source>
</evidence>
<evidence type="ECO:0000256" key="2">
    <source>
        <dbReference type="ARBA" id="ARBA00006490"/>
    </source>
</evidence>
<evidence type="ECO:0000256" key="8">
    <source>
        <dbReference type="ARBA" id="ARBA00050776"/>
    </source>
</evidence>
<dbReference type="PANTHER" id="PTHR11601">
    <property type="entry name" value="CYSTEINE DESULFURYLASE FAMILY MEMBER"/>
    <property type="match status" value="1"/>
</dbReference>
<dbReference type="Gene3D" id="3.90.1150.10">
    <property type="entry name" value="Aspartate Aminotransferase, domain 1"/>
    <property type="match status" value="1"/>
</dbReference>
<keyword evidence="5" id="KW-0663">Pyridoxal phosphate</keyword>
<dbReference type="SUPFAM" id="SSF53383">
    <property type="entry name" value="PLP-dependent transferases"/>
    <property type="match status" value="1"/>
</dbReference>
<evidence type="ECO:0000256" key="6">
    <source>
        <dbReference type="ARBA" id="ARBA00023004"/>
    </source>
</evidence>
<evidence type="ECO:0000256" key="7">
    <source>
        <dbReference type="ARBA" id="ARBA00023014"/>
    </source>
</evidence>
<proteinExistence type="inferred from homology"/>
<dbReference type="Pfam" id="PF00266">
    <property type="entry name" value="Aminotran_5"/>
    <property type="match status" value="1"/>
</dbReference>
<keyword evidence="4" id="KW-0479">Metal-binding</keyword>
<dbReference type="GO" id="GO:0008483">
    <property type="term" value="F:transaminase activity"/>
    <property type="evidence" value="ECO:0007669"/>
    <property type="project" value="UniProtKB-KW"/>
</dbReference>
<accession>A0ABZ1CDN9</accession>
<dbReference type="PIRSF" id="PIRSF005572">
    <property type="entry name" value="NifS"/>
    <property type="match status" value="1"/>
</dbReference>
<evidence type="ECO:0000256" key="3">
    <source>
        <dbReference type="ARBA" id="ARBA00022679"/>
    </source>
</evidence>
<keyword evidence="10" id="KW-0032">Aminotransferase</keyword>
<evidence type="ECO:0000313" key="10">
    <source>
        <dbReference type="EMBL" id="WRQ89348.1"/>
    </source>
</evidence>
<gene>
    <name evidence="10" type="ORF">K1X11_008000</name>
</gene>
<evidence type="ECO:0000256" key="1">
    <source>
        <dbReference type="ARBA" id="ARBA00001933"/>
    </source>
</evidence>
<keyword evidence="7" id="KW-0411">Iron-sulfur</keyword>
<dbReference type="RefSeq" id="WP_221029961.1">
    <property type="nucleotide sequence ID" value="NZ_CP139781.1"/>
</dbReference>